<dbReference type="AlphaFoldDB" id="A0A5B7JI59"/>
<dbReference type="EMBL" id="VSRR010089886">
    <property type="protein sequence ID" value="MPC92034.1"/>
    <property type="molecule type" value="Genomic_DNA"/>
</dbReference>
<sequence length="130" mass="14032">MWWRGGVGASARPGVAGGELPRPQTTPGGGAHLFSVIVYGVRGECCPGVKVSGRLGNSIAKPPLLSSMATSVKSTWAHRDNYASPQAWQRCSTDMNGYLCCLVPLSKRCRECINSGGERHPQQQQLQHRQ</sequence>
<comment type="caution">
    <text evidence="2">The sequence shown here is derived from an EMBL/GenBank/DDBJ whole genome shotgun (WGS) entry which is preliminary data.</text>
</comment>
<feature type="region of interest" description="Disordered" evidence="1">
    <location>
        <begin position="1"/>
        <end position="24"/>
    </location>
</feature>
<proteinExistence type="predicted"/>
<accession>A0A5B7JI59</accession>
<evidence type="ECO:0000313" key="3">
    <source>
        <dbReference type="Proteomes" id="UP000324222"/>
    </source>
</evidence>
<name>A0A5B7JI59_PORTR</name>
<gene>
    <name evidence="2" type="ORF">E2C01_087104</name>
</gene>
<keyword evidence="3" id="KW-1185">Reference proteome</keyword>
<protein>
    <submittedName>
        <fullName evidence="2">Uncharacterized protein</fullName>
    </submittedName>
</protein>
<organism evidence="2 3">
    <name type="scientific">Portunus trituberculatus</name>
    <name type="common">Swimming crab</name>
    <name type="synonym">Neptunus trituberculatus</name>
    <dbReference type="NCBI Taxonomy" id="210409"/>
    <lineage>
        <taxon>Eukaryota</taxon>
        <taxon>Metazoa</taxon>
        <taxon>Ecdysozoa</taxon>
        <taxon>Arthropoda</taxon>
        <taxon>Crustacea</taxon>
        <taxon>Multicrustacea</taxon>
        <taxon>Malacostraca</taxon>
        <taxon>Eumalacostraca</taxon>
        <taxon>Eucarida</taxon>
        <taxon>Decapoda</taxon>
        <taxon>Pleocyemata</taxon>
        <taxon>Brachyura</taxon>
        <taxon>Eubrachyura</taxon>
        <taxon>Portunoidea</taxon>
        <taxon>Portunidae</taxon>
        <taxon>Portuninae</taxon>
        <taxon>Portunus</taxon>
    </lineage>
</organism>
<reference evidence="2 3" key="1">
    <citation type="submission" date="2019-05" db="EMBL/GenBank/DDBJ databases">
        <title>Another draft genome of Portunus trituberculatus and its Hox gene families provides insights of decapod evolution.</title>
        <authorList>
            <person name="Jeong J.-H."/>
            <person name="Song I."/>
            <person name="Kim S."/>
            <person name="Choi T."/>
            <person name="Kim D."/>
            <person name="Ryu S."/>
            <person name="Kim W."/>
        </authorList>
    </citation>
    <scope>NUCLEOTIDE SEQUENCE [LARGE SCALE GENOMIC DNA]</scope>
    <source>
        <tissue evidence="2">Muscle</tissue>
    </source>
</reference>
<evidence type="ECO:0000256" key="1">
    <source>
        <dbReference type="SAM" id="MobiDB-lite"/>
    </source>
</evidence>
<evidence type="ECO:0000313" key="2">
    <source>
        <dbReference type="EMBL" id="MPC92034.1"/>
    </source>
</evidence>
<dbReference type="Proteomes" id="UP000324222">
    <property type="component" value="Unassembled WGS sequence"/>
</dbReference>